<keyword evidence="3" id="KW-1185">Reference proteome</keyword>
<dbReference type="InterPro" id="IPR025476">
    <property type="entry name" value="Helitron_helicase-like"/>
</dbReference>
<evidence type="ECO:0000259" key="1">
    <source>
        <dbReference type="Pfam" id="PF14214"/>
    </source>
</evidence>
<reference evidence="2" key="1">
    <citation type="submission" date="2021-03" db="EMBL/GenBank/DDBJ databases">
        <title>Draft genome sequence of rust myrtle Austropuccinia psidii MF-1, a brazilian biotype.</title>
        <authorList>
            <person name="Quecine M.C."/>
            <person name="Pachon D.M.R."/>
            <person name="Bonatelli M.L."/>
            <person name="Correr F.H."/>
            <person name="Franceschini L.M."/>
            <person name="Leite T.F."/>
            <person name="Margarido G.R.A."/>
            <person name="Almeida C.A."/>
            <person name="Ferrarezi J.A."/>
            <person name="Labate C.A."/>
        </authorList>
    </citation>
    <scope>NUCLEOTIDE SEQUENCE</scope>
    <source>
        <strain evidence="2">MF-1</strain>
    </source>
</reference>
<protein>
    <recommendedName>
        <fullName evidence="1">Helitron helicase-like domain-containing protein</fullName>
    </recommendedName>
</protein>
<dbReference type="PANTHER" id="PTHR45786:SF74">
    <property type="entry name" value="ATP-DEPENDENT DNA HELICASE"/>
    <property type="match status" value="1"/>
</dbReference>
<proteinExistence type="predicted"/>
<feature type="domain" description="Helitron helicase-like" evidence="1">
    <location>
        <begin position="70"/>
        <end position="247"/>
    </location>
</feature>
<organism evidence="2 3">
    <name type="scientific">Austropuccinia psidii MF-1</name>
    <dbReference type="NCBI Taxonomy" id="1389203"/>
    <lineage>
        <taxon>Eukaryota</taxon>
        <taxon>Fungi</taxon>
        <taxon>Dikarya</taxon>
        <taxon>Basidiomycota</taxon>
        <taxon>Pucciniomycotina</taxon>
        <taxon>Pucciniomycetes</taxon>
        <taxon>Pucciniales</taxon>
        <taxon>Sphaerophragmiaceae</taxon>
        <taxon>Austropuccinia</taxon>
    </lineage>
</organism>
<dbReference type="Pfam" id="PF14214">
    <property type="entry name" value="Helitron_like_N"/>
    <property type="match status" value="1"/>
</dbReference>
<evidence type="ECO:0000313" key="3">
    <source>
        <dbReference type="Proteomes" id="UP000765509"/>
    </source>
</evidence>
<name>A0A9Q3JBH6_9BASI</name>
<dbReference type="Proteomes" id="UP000765509">
    <property type="component" value="Unassembled WGS sequence"/>
</dbReference>
<dbReference type="OrthoDB" id="3366231at2759"/>
<dbReference type="AlphaFoldDB" id="A0A9Q3JBH6"/>
<sequence>MVVKDRDKNHAPCDIILHCGSGSLQRFHDYHSAYLSLHYPVLFPYGEWHWYPNALQINRLKSSNISQSEWYAYLLFDGKDVISLPLRSKRLFQEFVVDLYLCVERSRLRYIRSNQRKLKVDMYQGLTETLEVEGDVNGKKIVLPSTFKGGPQAMTQLYQDAMALVKHFGRPSLFIKITANRKWPEIQATLKGNEAPSNRPDLVSHFFQLKLNVLLRDLTVNKGLGTVLSYVYTIEFQKRGLPHAHIIMILAESNIPKTVKDIDALVCAEIPNQEQENDLFSIVTKTMLNAPCEEGLHCWTNCGCKWGYPKPYAAETSISNDAYPVYRQRQGSLFKRGSHVYANQDFIPYNKYVSLRGNFIYPKDHKYKK</sequence>
<accession>A0A9Q3JBH6</accession>
<evidence type="ECO:0000313" key="2">
    <source>
        <dbReference type="EMBL" id="MBW0559063.1"/>
    </source>
</evidence>
<dbReference type="EMBL" id="AVOT02067592">
    <property type="protein sequence ID" value="MBW0559063.1"/>
    <property type="molecule type" value="Genomic_DNA"/>
</dbReference>
<dbReference type="PANTHER" id="PTHR45786">
    <property type="entry name" value="DNA BINDING PROTEIN-LIKE"/>
    <property type="match status" value="1"/>
</dbReference>
<comment type="caution">
    <text evidence="2">The sequence shown here is derived from an EMBL/GenBank/DDBJ whole genome shotgun (WGS) entry which is preliminary data.</text>
</comment>
<gene>
    <name evidence="2" type="ORF">O181_098778</name>
</gene>